<protein>
    <submittedName>
        <fullName evidence="1">Uncharacterized protein</fullName>
    </submittedName>
</protein>
<dbReference type="EMBL" id="MN739535">
    <property type="protein sequence ID" value="QHT11521.1"/>
    <property type="molecule type" value="Genomic_DNA"/>
</dbReference>
<accession>A0A6C0D4P6</accession>
<evidence type="ECO:0000313" key="1">
    <source>
        <dbReference type="EMBL" id="QHT11521.1"/>
    </source>
</evidence>
<reference evidence="1" key="1">
    <citation type="journal article" date="2020" name="Nature">
        <title>Giant virus diversity and host interactions through global metagenomics.</title>
        <authorList>
            <person name="Schulz F."/>
            <person name="Roux S."/>
            <person name="Paez-Espino D."/>
            <person name="Jungbluth S."/>
            <person name="Walsh D.A."/>
            <person name="Denef V.J."/>
            <person name="McMahon K.D."/>
            <person name="Konstantinidis K.T."/>
            <person name="Eloe-Fadrosh E.A."/>
            <person name="Kyrpides N.C."/>
            <person name="Woyke T."/>
        </authorList>
    </citation>
    <scope>NUCLEOTIDE SEQUENCE</scope>
    <source>
        <strain evidence="1">GVMAG-M-3300023174-116</strain>
    </source>
</reference>
<dbReference type="AlphaFoldDB" id="A0A6C0D4P6"/>
<proteinExistence type="predicted"/>
<organism evidence="1">
    <name type="scientific">viral metagenome</name>
    <dbReference type="NCBI Taxonomy" id="1070528"/>
    <lineage>
        <taxon>unclassified sequences</taxon>
        <taxon>metagenomes</taxon>
        <taxon>organismal metagenomes</taxon>
    </lineage>
</organism>
<name>A0A6C0D4P6_9ZZZZ</name>
<sequence>MFKYLDNLDKTKPSLNKLAMLPGFNILESPISNLKEPLAYSNEAGYKNSITLDKATINDQIFLKLYSLIDTAKKQLSKKSRKKTQQKSTRKK</sequence>